<keyword evidence="1 2" id="KW-0732">Signal</keyword>
<dbReference type="InterPro" id="IPR036846">
    <property type="entry name" value="GM2-AP_sf"/>
</dbReference>
<dbReference type="PANTHER" id="PTHR17357">
    <property type="entry name" value="GM2 GANGLIOSIDE ACTIVATOR PROTEIN"/>
    <property type="match status" value="1"/>
</dbReference>
<reference evidence="4" key="1">
    <citation type="submission" date="2025-08" db="UniProtKB">
        <authorList>
            <consortium name="Ensembl"/>
        </authorList>
    </citation>
    <scope>IDENTIFICATION</scope>
</reference>
<dbReference type="OrthoDB" id="6409159at2759"/>
<evidence type="ECO:0000256" key="2">
    <source>
        <dbReference type="SAM" id="SignalP"/>
    </source>
</evidence>
<dbReference type="SUPFAM" id="SSF63707">
    <property type="entry name" value="Ganglioside M2 (gm2) activator"/>
    <property type="match status" value="1"/>
</dbReference>
<dbReference type="GO" id="GO:0009898">
    <property type="term" value="C:cytoplasmic side of plasma membrane"/>
    <property type="evidence" value="ECO:0007669"/>
    <property type="project" value="TreeGrafter"/>
</dbReference>
<evidence type="ECO:0000256" key="1">
    <source>
        <dbReference type="ARBA" id="ARBA00022729"/>
    </source>
</evidence>
<dbReference type="RefSeq" id="XP_022071316.1">
    <property type="nucleotide sequence ID" value="XM_022215624.2"/>
</dbReference>
<dbReference type="GO" id="GO:0006689">
    <property type="term" value="P:ganglioside catabolic process"/>
    <property type="evidence" value="ECO:0007669"/>
    <property type="project" value="InterPro"/>
</dbReference>
<evidence type="ECO:0000313" key="5">
    <source>
        <dbReference type="Proteomes" id="UP000257200"/>
    </source>
</evidence>
<dbReference type="GeneID" id="110966298"/>
<name>A0A3Q1ETX3_9TELE</name>
<protein>
    <submittedName>
        <fullName evidence="4">Ganglioside GM2 activator</fullName>
    </submittedName>
</protein>
<dbReference type="Ensembl" id="ENSAPOT00000003111.1">
    <property type="protein sequence ID" value="ENSAPOP00000008521.1"/>
    <property type="gene ID" value="ENSAPOG00000000296.1"/>
</dbReference>
<dbReference type="GeneTree" id="ENSGT00390000003288"/>
<dbReference type="SMART" id="SM00737">
    <property type="entry name" value="ML"/>
    <property type="match status" value="1"/>
</dbReference>
<evidence type="ECO:0000313" key="4">
    <source>
        <dbReference type="Ensembl" id="ENSAPOP00000008521.1"/>
    </source>
</evidence>
<feature type="signal peptide" evidence="2">
    <location>
        <begin position="1"/>
        <end position="22"/>
    </location>
</feature>
<dbReference type="STRING" id="80966.ENSAPOP00000008521"/>
<proteinExistence type="predicted"/>
<feature type="chain" id="PRO_5018793253" evidence="2">
    <location>
        <begin position="23"/>
        <end position="195"/>
    </location>
</feature>
<accession>A0A3Q1ETX3</accession>
<dbReference type="Gene3D" id="2.70.220.10">
    <property type="entry name" value="Ganglioside GM2 activator"/>
    <property type="match status" value="1"/>
</dbReference>
<feature type="domain" description="MD-2-related lipid-recognition" evidence="3">
    <location>
        <begin position="38"/>
        <end position="190"/>
    </location>
</feature>
<organism evidence="4 5">
    <name type="scientific">Acanthochromis polyacanthus</name>
    <name type="common">spiny chromis</name>
    <dbReference type="NCBI Taxonomy" id="80966"/>
    <lineage>
        <taxon>Eukaryota</taxon>
        <taxon>Metazoa</taxon>
        <taxon>Chordata</taxon>
        <taxon>Craniata</taxon>
        <taxon>Vertebrata</taxon>
        <taxon>Euteleostomi</taxon>
        <taxon>Actinopterygii</taxon>
        <taxon>Neopterygii</taxon>
        <taxon>Teleostei</taxon>
        <taxon>Neoteleostei</taxon>
        <taxon>Acanthomorphata</taxon>
        <taxon>Ovalentaria</taxon>
        <taxon>Pomacentridae</taxon>
        <taxon>Acanthochromis</taxon>
    </lineage>
</organism>
<dbReference type="InParanoid" id="A0A3Q1ETX3"/>
<dbReference type="GO" id="GO:0008047">
    <property type="term" value="F:enzyme activator activity"/>
    <property type="evidence" value="ECO:0007669"/>
    <property type="project" value="InterPro"/>
</dbReference>
<dbReference type="GO" id="GO:0005319">
    <property type="term" value="F:lipid transporter activity"/>
    <property type="evidence" value="ECO:0007669"/>
    <property type="project" value="TreeGrafter"/>
</dbReference>
<dbReference type="InterPro" id="IPR003172">
    <property type="entry name" value="ML_dom"/>
</dbReference>
<evidence type="ECO:0000259" key="3">
    <source>
        <dbReference type="SMART" id="SM00737"/>
    </source>
</evidence>
<dbReference type="Proteomes" id="UP000257200">
    <property type="component" value="Unplaced"/>
</dbReference>
<dbReference type="InterPro" id="IPR028996">
    <property type="entry name" value="GM2-AP"/>
</dbReference>
<sequence>MDRCVTLTVVVLVAAVLSPADCSSFRRVNKAQILGFDWKNCGQPDAPAVLKSLNLSPDPIAIPGDLTASASGSTSVELAAPLAVNVTMEKEVAGFWVKIPCVEELGSCHYQDGCDILNQLIPPGQDCPEPLHTYGLPCRCPFKAGSYSLPQSDFYLPQVELPYWLTNGNYRVQGVLGSGGKEIGCLKVALSIHSD</sequence>
<dbReference type="Pfam" id="PF02221">
    <property type="entry name" value="E1_DerP2_DerF2"/>
    <property type="match status" value="1"/>
</dbReference>
<reference evidence="4" key="2">
    <citation type="submission" date="2025-09" db="UniProtKB">
        <authorList>
            <consortium name="Ensembl"/>
        </authorList>
    </citation>
    <scope>IDENTIFICATION</scope>
</reference>
<dbReference type="CTD" id="2760"/>
<dbReference type="PANTHER" id="PTHR17357:SF0">
    <property type="entry name" value="GANGLIOSIDE GM2 ACTIVATOR"/>
    <property type="match status" value="1"/>
</dbReference>
<keyword evidence="5" id="KW-1185">Reference proteome</keyword>
<dbReference type="AlphaFoldDB" id="A0A3Q1ETX3"/>